<feature type="domain" description="YtkA-like" evidence="1">
    <location>
        <begin position="3"/>
        <end position="97"/>
    </location>
</feature>
<dbReference type="Proteomes" id="UP000249065">
    <property type="component" value="Unassembled WGS sequence"/>
</dbReference>
<dbReference type="AlphaFoldDB" id="A0A327LZ15"/>
<evidence type="ECO:0000313" key="2">
    <source>
        <dbReference type="EMBL" id="RAI55235.1"/>
    </source>
</evidence>
<comment type="caution">
    <text evidence="2">The sequence shown here is derived from an EMBL/GenBank/DDBJ whole genome shotgun (WGS) entry which is preliminary data.</text>
</comment>
<name>A0A327LZ15_9PROT</name>
<evidence type="ECO:0000259" key="1">
    <source>
        <dbReference type="Pfam" id="PF13115"/>
    </source>
</evidence>
<gene>
    <name evidence="2" type="ORF">DOO78_24600</name>
</gene>
<dbReference type="OrthoDB" id="7644867at2"/>
<evidence type="ECO:0000313" key="3">
    <source>
        <dbReference type="Proteomes" id="UP000249065"/>
    </source>
</evidence>
<protein>
    <recommendedName>
        <fullName evidence="1">YtkA-like domain-containing protein</fullName>
    </recommendedName>
</protein>
<accession>A0A327LZ15</accession>
<dbReference type="Pfam" id="PF13115">
    <property type="entry name" value="YtkA"/>
    <property type="match status" value="1"/>
</dbReference>
<sequence>MSAASRSYRFEVLDQQVRPSTNAEVRVRLVHLPDGRPVTGAVITNHKFQMLMPNAKIITTLMVEGAGPPPVATVEEGNGVYLVHSVVPMAGNWTMTLDARVPGEPEPIEGTVPLRVRS</sequence>
<keyword evidence="3" id="KW-1185">Reference proteome</keyword>
<proteinExistence type="predicted"/>
<reference evidence="3" key="1">
    <citation type="submission" date="2018-06" db="EMBL/GenBank/DDBJ databases">
        <authorList>
            <person name="Khan S.A."/>
        </authorList>
    </citation>
    <scope>NUCLEOTIDE SEQUENCE [LARGE SCALE GENOMIC DNA]</scope>
    <source>
        <strain evidence="3">DB-1506</strain>
    </source>
</reference>
<dbReference type="InterPro" id="IPR032693">
    <property type="entry name" value="YtkA-like_dom"/>
</dbReference>
<dbReference type="EMBL" id="QLIX01000035">
    <property type="protein sequence ID" value="RAI55235.1"/>
    <property type="molecule type" value="Genomic_DNA"/>
</dbReference>
<organism evidence="2 3">
    <name type="scientific">Roseicella frigidaeris</name>
    <dbReference type="NCBI Taxonomy" id="2230885"/>
    <lineage>
        <taxon>Bacteria</taxon>
        <taxon>Pseudomonadati</taxon>
        <taxon>Pseudomonadota</taxon>
        <taxon>Alphaproteobacteria</taxon>
        <taxon>Acetobacterales</taxon>
        <taxon>Roseomonadaceae</taxon>
        <taxon>Roseicella</taxon>
    </lineage>
</organism>
<dbReference type="RefSeq" id="WP_111472539.1">
    <property type="nucleotide sequence ID" value="NZ_QLIX01000035.1"/>
</dbReference>